<keyword evidence="5" id="KW-1185">Reference proteome</keyword>
<proteinExistence type="inferred from homology"/>
<dbReference type="AlphaFoldDB" id="A0A0N4YRF0"/>
<accession>A0A0N4YRF0</accession>
<dbReference type="GO" id="GO:0047617">
    <property type="term" value="F:fatty acyl-CoA hydrolase activity"/>
    <property type="evidence" value="ECO:0007669"/>
    <property type="project" value="InterPro"/>
</dbReference>
<dbReference type="InterPro" id="IPR039298">
    <property type="entry name" value="ACOT13"/>
</dbReference>
<dbReference type="Proteomes" id="UP000271162">
    <property type="component" value="Unassembled WGS sequence"/>
</dbReference>
<dbReference type="PANTHER" id="PTHR21660:SF1">
    <property type="entry name" value="ACYL-COENZYME A THIOESTERASE 13"/>
    <property type="match status" value="1"/>
</dbReference>
<dbReference type="Pfam" id="PF03061">
    <property type="entry name" value="4HBT"/>
    <property type="match status" value="1"/>
</dbReference>
<dbReference type="EMBL" id="UYSL01024528">
    <property type="protein sequence ID" value="VDL83559.1"/>
    <property type="molecule type" value="Genomic_DNA"/>
</dbReference>
<evidence type="ECO:0000313" key="4">
    <source>
        <dbReference type="EMBL" id="VDL83559.1"/>
    </source>
</evidence>
<keyword evidence="2" id="KW-0378">Hydrolase</keyword>
<dbReference type="WBParaSite" id="NBR_0001982201-mRNA-1">
    <property type="protein sequence ID" value="NBR_0001982201-mRNA-1"/>
    <property type="gene ID" value="NBR_0001982201"/>
</dbReference>
<dbReference type="InterPro" id="IPR006683">
    <property type="entry name" value="Thioestr_dom"/>
</dbReference>
<evidence type="ECO:0000259" key="3">
    <source>
        <dbReference type="Pfam" id="PF03061"/>
    </source>
</evidence>
<evidence type="ECO:0000313" key="6">
    <source>
        <dbReference type="WBParaSite" id="NBR_0001982201-mRNA-1"/>
    </source>
</evidence>
<evidence type="ECO:0000256" key="2">
    <source>
        <dbReference type="ARBA" id="ARBA00022801"/>
    </source>
</evidence>
<comment type="similarity">
    <text evidence="1">Belongs to the thioesterase PaaI family.</text>
</comment>
<dbReference type="SUPFAM" id="SSF54637">
    <property type="entry name" value="Thioesterase/thiol ester dehydrase-isomerase"/>
    <property type="match status" value="1"/>
</dbReference>
<reference evidence="6" key="1">
    <citation type="submission" date="2017-02" db="UniProtKB">
        <authorList>
            <consortium name="WormBaseParasite"/>
        </authorList>
    </citation>
    <scope>IDENTIFICATION</scope>
</reference>
<dbReference type="PANTHER" id="PTHR21660">
    <property type="entry name" value="THIOESTERASE SUPERFAMILY MEMBER-RELATED"/>
    <property type="match status" value="1"/>
</dbReference>
<sequence length="99" mass="10807">MHGGQTATLTDIITARAVGLRVKDRAMSSIELSVSYLLPVALGEIIEITAQVLKLGRNVAFTEAEFRRKSDGKLASKGRHTLAILPKQRQEDGSKIAQY</sequence>
<name>A0A0N4YRF0_NIPBR</name>
<dbReference type="InterPro" id="IPR029069">
    <property type="entry name" value="HotDog_dom_sf"/>
</dbReference>
<evidence type="ECO:0000256" key="1">
    <source>
        <dbReference type="ARBA" id="ARBA00008324"/>
    </source>
</evidence>
<gene>
    <name evidence="4" type="ORF">NBR_LOCUS19823</name>
</gene>
<dbReference type="CDD" id="cd03443">
    <property type="entry name" value="PaaI_thioesterase"/>
    <property type="match status" value="1"/>
</dbReference>
<protein>
    <submittedName>
        <fullName evidence="6">Putative esterase (inferred by orthology to a C. elegans protein)</fullName>
    </submittedName>
</protein>
<evidence type="ECO:0000313" key="5">
    <source>
        <dbReference type="Proteomes" id="UP000271162"/>
    </source>
</evidence>
<dbReference type="Gene3D" id="3.10.129.10">
    <property type="entry name" value="Hotdog Thioesterase"/>
    <property type="match status" value="1"/>
</dbReference>
<reference evidence="4 5" key="2">
    <citation type="submission" date="2018-11" db="EMBL/GenBank/DDBJ databases">
        <authorList>
            <consortium name="Pathogen Informatics"/>
        </authorList>
    </citation>
    <scope>NUCLEOTIDE SEQUENCE [LARGE SCALE GENOMIC DNA]</scope>
</reference>
<organism evidence="6">
    <name type="scientific">Nippostrongylus brasiliensis</name>
    <name type="common">Rat hookworm</name>
    <dbReference type="NCBI Taxonomy" id="27835"/>
    <lineage>
        <taxon>Eukaryota</taxon>
        <taxon>Metazoa</taxon>
        <taxon>Ecdysozoa</taxon>
        <taxon>Nematoda</taxon>
        <taxon>Chromadorea</taxon>
        <taxon>Rhabditida</taxon>
        <taxon>Rhabditina</taxon>
        <taxon>Rhabditomorpha</taxon>
        <taxon>Strongyloidea</taxon>
        <taxon>Heligmosomidae</taxon>
        <taxon>Nippostrongylus</taxon>
    </lineage>
</organism>
<dbReference type="STRING" id="27835.A0A0N4YRF0"/>
<feature type="domain" description="Thioesterase" evidence="3">
    <location>
        <begin position="1"/>
        <end position="74"/>
    </location>
</feature>